<evidence type="ECO:0000313" key="1">
    <source>
        <dbReference type="EMBL" id="KUF08668.1"/>
    </source>
</evidence>
<evidence type="ECO:0000313" key="2">
    <source>
        <dbReference type="Proteomes" id="UP000054396"/>
    </source>
</evidence>
<proteinExistence type="predicted"/>
<gene>
    <name evidence="1" type="ORF">AVJ23_21580</name>
</gene>
<dbReference type="Pfam" id="PF04134">
    <property type="entry name" value="DCC1-like"/>
    <property type="match status" value="1"/>
</dbReference>
<keyword evidence="2" id="KW-1185">Reference proteome</keyword>
<dbReference type="AlphaFoldDB" id="A0A0W7WDG8"/>
<reference evidence="1 2" key="1">
    <citation type="submission" date="2015-12" db="EMBL/GenBank/DDBJ databases">
        <authorList>
            <person name="Shamseldin A."/>
            <person name="Moawad H."/>
            <person name="Abd El-Rahim W.M."/>
            <person name="Sadowsky M.J."/>
        </authorList>
    </citation>
    <scope>NUCLEOTIDE SEQUENCE [LARGE SCALE GENOMIC DNA]</scope>
    <source>
        <strain evidence="1 2">SJ5A-1</strain>
    </source>
</reference>
<dbReference type="Proteomes" id="UP000054396">
    <property type="component" value="Unassembled WGS sequence"/>
</dbReference>
<protein>
    <submittedName>
        <fullName evidence="1">Thiol-disulfide oxidoreductase</fullName>
    </submittedName>
</protein>
<dbReference type="PANTHER" id="PTHR34290:SF2">
    <property type="entry name" value="OS04G0668800 PROTEIN"/>
    <property type="match status" value="1"/>
</dbReference>
<dbReference type="InterPro" id="IPR044691">
    <property type="entry name" value="DCC1_Trx"/>
</dbReference>
<name>A0A0W7WDG8_9RHOB</name>
<sequence>MTQATQDTEMAGTENGPVVYYDGSCPLCTAEIGHYAGQPGGDRLSFVDVSQPGTNPGPDLTPRDAMRRFHVRLPDGRLLSGARAFVAIWEVLPRWRWAARIAGLPGMPTVLELAYRAFLPVRPLLSRIAAALGAKPANSCPQGK</sequence>
<accession>A0A0W7WDG8</accession>
<organism evidence="1 2">
    <name type="scientific">Pseudoponticoccus marisrubri</name>
    <dbReference type="NCBI Taxonomy" id="1685382"/>
    <lineage>
        <taxon>Bacteria</taxon>
        <taxon>Pseudomonadati</taxon>
        <taxon>Pseudomonadota</taxon>
        <taxon>Alphaproteobacteria</taxon>
        <taxon>Rhodobacterales</taxon>
        <taxon>Roseobacteraceae</taxon>
        <taxon>Pseudoponticoccus</taxon>
    </lineage>
</organism>
<dbReference type="STRING" id="1685382.AVJ23_21580"/>
<comment type="caution">
    <text evidence="1">The sequence shown here is derived from an EMBL/GenBank/DDBJ whole genome shotgun (WGS) entry which is preliminary data.</text>
</comment>
<dbReference type="GO" id="GO:0015035">
    <property type="term" value="F:protein-disulfide reductase activity"/>
    <property type="evidence" value="ECO:0007669"/>
    <property type="project" value="InterPro"/>
</dbReference>
<dbReference type="InterPro" id="IPR007263">
    <property type="entry name" value="DCC1-like"/>
</dbReference>
<dbReference type="PANTHER" id="PTHR34290">
    <property type="entry name" value="SI:CH73-390P7.2"/>
    <property type="match status" value="1"/>
</dbReference>
<dbReference type="OrthoDB" id="9801773at2"/>
<dbReference type="EMBL" id="LPXO01000029">
    <property type="protein sequence ID" value="KUF08668.1"/>
    <property type="molecule type" value="Genomic_DNA"/>
</dbReference>